<evidence type="ECO:0000313" key="2">
    <source>
        <dbReference type="Proteomes" id="UP001165367"/>
    </source>
</evidence>
<organism evidence="1 2">
    <name type="scientific">Terrimonas ginsenosidimutans</name>
    <dbReference type="NCBI Taxonomy" id="2908004"/>
    <lineage>
        <taxon>Bacteria</taxon>
        <taxon>Pseudomonadati</taxon>
        <taxon>Bacteroidota</taxon>
        <taxon>Chitinophagia</taxon>
        <taxon>Chitinophagales</taxon>
        <taxon>Chitinophagaceae</taxon>
        <taxon>Terrimonas</taxon>
    </lineage>
</organism>
<dbReference type="Proteomes" id="UP001165367">
    <property type="component" value="Unassembled WGS sequence"/>
</dbReference>
<comment type="caution">
    <text evidence="1">The sequence shown here is derived from an EMBL/GenBank/DDBJ whole genome shotgun (WGS) entry which is preliminary data.</text>
</comment>
<gene>
    <name evidence="1" type="ORF">LZZ85_02065</name>
</gene>
<evidence type="ECO:0000313" key="1">
    <source>
        <dbReference type="EMBL" id="MCG2613038.1"/>
    </source>
</evidence>
<dbReference type="RefSeq" id="WP_237868263.1">
    <property type="nucleotide sequence ID" value="NZ_JAKLTR010000001.1"/>
</dbReference>
<reference evidence="1" key="1">
    <citation type="submission" date="2022-01" db="EMBL/GenBank/DDBJ databases">
        <authorList>
            <person name="Jo J.-H."/>
            <person name="Im W.-T."/>
        </authorList>
    </citation>
    <scope>NUCLEOTIDE SEQUENCE</scope>
    <source>
        <strain evidence="1">NA20</strain>
    </source>
</reference>
<dbReference type="Gene3D" id="3.30.530.20">
    <property type="match status" value="1"/>
</dbReference>
<dbReference type="InterPro" id="IPR023393">
    <property type="entry name" value="START-like_dom_sf"/>
</dbReference>
<sequence length="175" mass="20077">MITFVIVFASFIALLLFVAAFLPKRFNIEKTIVIHCPADIVMNNVGDLNHYRAWNPWQQMDPSSKATITGEPKTKGHRYSWEGRKVGIGSLTLLSLDSKHIHFQLEFVKPFASKAKDNWLFEHWGNEDTKVTWQNSGELPWPIARLMGPMLNKSLNKQFEQGLVNLKKMCEGFKS</sequence>
<keyword evidence="2" id="KW-1185">Reference proteome</keyword>
<name>A0ABS9KL37_9BACT</name>
<dbReference type="Pfam" id="PF10604">
    <property type="entry name" value="Polyketide_cyc2"/>
    <property type="match status" value="1"/>
</dbReference>
<dbReference type="EMBL" id="JAKLTR010000001">
    <property type="protein sequence ID" value="MCG2613038.1"/>
    <property type="molecule type" value="Genomic_DNA"/>
</dbReference>
<dbReference type="SUPFAM" id="SSF55961">
    <property type="entry name" value="Bet v1-like"/>
    <property type="match status" value="1"/>
</dbReference>
<protein>
    <submittedName>
        <fullName evidence="1">SRPBCC family protein</fullName>
    </submittedName>
</protein>
<accession>A0ABS9KL37</accession>
<proteinExistence type="predicted"/>
<dbReference type="CDD" id="cd07818">
    <property type="entry name" value="SRPBCC_1"/>
    <property type="match status" value="1"/>
</dbReference>
<dbReference type="InterPro" id="IPR019587">
    <property type="entry name" value="Polyketide_cyclase/dehydratase"/>
</dbReference>